<evidence type="ECO:0000256" key="12">
    <source>
        <dbReference type="ARBA" id="ARBA00022989"/>
    </source>
</evidence>
<keyword evidence="12 19" id="KW-1133">Transmembrane helix</keyword>
<evidence type="ECO:0000256" key="19">
    <source>
        <dbReference type="HAMAP-Rule" id="MF_00719"/>
    </source>
</evidence>
<dbReference type="UniPathway" id="UPA00148">
    <property type="reaction ID" value="UER00238"/>
</dbReference>
<comment type="cofactor">
    <cofactor evidence="1 19">
        <name>Mg(2+)</name>
        <dbReference type="ChEBI" id="CHEBI:18420"/>
    </cofactor>
</comment>
<keyword evidence="11 19" id="KW-0460">Magnesium</keyword>
<evidence type="ECO:0000313" key="20">
    <source>
        <dbReference type="EMBL" id="KOA19768.1"/>
    </source>
</evidence>
<dbReference type="STRING" id="36844.SAMN04488501_102136"/>
<keyword evidence="10 19" id="KW-0812">Transmembrane</keyword>
<evidence type="ECO:0000256" key="5">
    <source>
        <dbReference type="ARBA" id="ARBA00013200"/>
    </source>
</evidence>
<feature type="transmembrane region" description="Helical" evidence="19">
    <location>
        <begin position="200"/>
        <end position="218"/>
    </location>
</feature>
<dbReference type="EMBL" id="LHUR01000022">
    <property type="protein sequence ID" value="KOA19768.1"/>
    <property type="molecule type" value="Genomic_DNA"/>
</dbReference>
<evidence type="ECO:0000256" key="9">
    <source>
        <dbReference type="ARBA" id="ARBA00022679"/>
    </source>
</evidence>
<comment type="subcellular location">
    <subcellularLocation>
        <location evidence="2 19">Cell membrane</location>
        <topology evidence="2 19">Multi-pass membrane protein</topology>
    </subcellularLocation>
</comment>
<dbReference type="AlphaFoldDB" id="A0A0L6ZAG6"/>
<dbReference type="HAMAP" id="MF_00719">
    <property type="entry name" value="CobS"/>
    <property type="match status" value="1"/>
</dbReference>
<evidence type="ECO:0000256" key="11">
    <source>
        <dbReference type="ARBA" id="ARBA00022842"/>
    </source>
</evidence>
<feature type="transmembrane region" description="Helical" evidence="19">
    <location>
        <begin position="138"/>
        <end position="158"/>
    </location>
</feature>
<evidence type="ECO:0000256" key="15">
    <source>
        <dbReference type="ARBA" id="ARBA00032605"/>
    </source>
</evidence>
<keyword evidence="13 19" id="KW-0472">Membrane</keyword>
<comment type="caution">
    <text evidence="20">The sequence shown here is derived from an EMBL/GenBank/DDBJ whole genome shotgun (WGS) entry which is preliminary data.</text>
</comment>
<sequence length="246" mass="27063">MRKYYYDFLLMLQVLTRVPIKKSLPCENKNFKNGANYFSFIGLLIGLCQFGLFILLSKITAINFAVIAIIIFDALITGAMHIDGFGDTCDGFFAFKGKDKIIEIMKDSRIGTFACIGIVLNLLIKYQGYLFLAVNSKAMSIILISMISRFSMILLSYIGKSAKENGSGNLFINTVTIKEVIVNIAFVLVIGFLLNSIFQTSILLISAVVITILFNSLCNSKIDGITGDSLGANNELVVLLSLMILS</sequence>
<evidence type="ECO:0000256" key="3">
    <source>
        <dbReference type="ARBA" id="ARBA00004663"/>
    </source>
</evidence>
<comment type="catalytic activity">
    <reaction evidence="18 19">
        <text>alpha-ribazole 5'-phosphate + adenosylcob(III)inamide-GDP = adenosylcob(III)alamin 5'-phosphate + GMP + H(+)</text>
        <dbReference type="Rhea" id="RHEA:23560"/>
        <dbReference type="ChEBI" id="CHEBI:15378"/>
        <dbReference type="ChEBI" id="CHEBI:57918"/>
        <dbReference type="ChEBI" id="CHEBI:58115"/>
        <dbReference type="ChEBI" id="CHEBI:60487"/>
        <dbReference type="ChEBI" id="CHEBI:60493"/>
        <dbReference type="EC" id="2.7.8.26"/>
    </reaction>
</comment>
<protein>
    <recommendedName>
        <fullName evidence="6 19">Adenosylcobinamide-GDP ribazoletransferase</fullName>
        <ecNumber evidence="5 19">2.7.8.26</ecNumber>
    </recommendedName>
    <alternativeName>
        <fullName evidence="16 19">Cobalamin synthase</fullName>
    </alternativeName>
    <alternativeName>
        <fullName evidence="15 19">Cobalamin-5'-phosphate synthase</fullName>
    </alternativeName>
</protein>
<dbReference type="PANTHER" id="PTHR34148:SF1">
    <property type="entry name" value="ADENOSYLCOBINAMIDE-GDP RIBAZOLETRANSFERASE"/>
    <property type="match status" value="1"/>
</dbReference>
<feature type="transmembrane region" description="Helical" evidence="19">
    <location>
        <begin position="62"/>
        <end position="82"/>
    </location>
</feature>
<keyword evidence="7 19" id="KW-1003">Cell membrane</keyword>
<comment type="catalytic activity">
    <reaction evidence="17 19">
        <text>alpha-ribazole + adenosylcob(III)inamide-GDP = adenosylcob(III)alamin + GMP + H(+)</text>
        <dbReference type="Rhea" id="RHEA:16049"/>
        <dbReference type="ChEBI" id="CHEBI:10329"/>
        <dbReference type="ChEBI" id="CHEBI:15378"/>
        <dbReference type="ChEBI" id="CHEBI:18408"/>
        <dbReference type="ChEBI" id="CHEBI:58115"/>
        <dbReference type="ChEBI" id="CHEBI:60487"/>
        <dbReference type="EC" id="2.7.8.26"/>
    </reaction>
</comment>
<evidence type="ECO:0000256" key="1">
    <source>
        <dbReference type="ARBA" id="ARBA00001946"/>
    </source>
</evidence>
<feature type="transmembrane region" description="Helical" evidence="19">
    <location>
        <begin position="37"/>
        <end position="56"/>
    </location>
</feature>
<feature type="transmembrane region" description="Helical" evidence="19">
    <location>
        <begin position="170"/>
        <end position="194"/>
    </location>
</feature>
<proteinExistence type="inferred from homology"/>
<evidence type="ECO:0000256" key="18">
    <source>
        <dbReference type="ARBA" id="ARBA00049504"/>
    </source>
</evidence>
<keyword evidence="9 19" id="KW-0808">Transferase</keyword>
<comment type="pathway">
    <text evidence="3 19">Cofactor biosynthesis; adenosylcobalamin biosynthesis; adenosylcobalamin from cob(II)yrinate a,c-diamide: step 7/7.</text>
</comment>
<feature type="transmembrane region" description="Helical" evidence="19">
    <location>
        <begin position="110"/>
        <end position="132"/>
    </location>
</feature>
<evidence type="ECO:0000256" key="14">
    <source>
        <dbReference type="ARBA" id="ARBA00025228"/>
    </source>
</evidence>
<evidence type="ECO:0000256" key="2">
    <source>
        <dbReference type="ARBA" id="ARBA00004651"/>
    </source>
</evidence>
<dbReference type="GO" id="GO:0005886">
    <property type="term" value="C:plasma membrane"/>
    <property type="evidence" value="ECO:0007669"/>
    <property type="project" value="UniProtKB-SubCell"/>
</dbReference>
<dbReference type="NCBIfam" id="TIGR00317">
    <property type="entry name" value="cobS"/>
    <property type="match status" value="1"/>
</dbReference>
<evidence type="ECO:0000256" key="13">
    <source>
        <dbReference type="ARBA" id="ARBA00023136"/>
    </source>
</evidence>
<dbReference type="RefSeq" id="WP_052221397.1">
    <property type="nucleotide sequence ID" value="NZ_LHUR01000022.1"/>
</dbReference>
<evidence type="ECO:0000256" key="16">
    <source>
        <dbReference type="ARBA" id="ARBA00032853"/>
    </source>
</evidence>
<name>A0A0L6ZAG6_9CLOT</name>
<dbReference type="Pfam" id="PF02654">
    <property type="entry name" value="CobS"/>
    <property type="match status" value="1"/>
</dbReference>
<dbReference type="GO" id="GO:0009236">
    <property type="term" value="P:cobalamin biosynthetic process"/>
    <property type="evidence" value="ECO:0007669"/>
    <property type="project" value="UniProtKB-UniRule"/>
</dbReference>
<reference evidence="21" key="1">
    <citation type="submission" date="2015-08" db="EMBL/GenBank/DDBJ databases">
        <title>Genome sequence of the strict anaerobe Clostridium homopropionicum LuHBu1 (DSM 5847T).</title>
        <authorList>
            <person name="Poehlein A."/>
            <person name="Beck M."/>
            <person name="Schiel-Bengelsdorf B."/>
            <person name="Bengelsdorf F.R."/>
            <person name="Daniel R."/>
            <person name="Duerre P."/>
        </authorList>
    </citation>
    <scope>NUCLEOTIDE SEQUENCE [LARGE SCALE GENOMIC DNA]</scope>
    <source>
        <strain evidence="21">DSM 5847</strain>
    </source>
</reference>
<evidence type="ECO:0000256" key="10">
    <source>
        <dbReference type="ARBA" id="ARBA00022692"/>
    </source>
</evidence>
<comment type="function">
    <text evidence="14 19">Joins adenosylcobinamide-GDP and alpha-ribazole to generate adenosylcobalamin (Ado-cobalamin). Also synthesizes adenosylcobalamin 5'-phosphate from adenosylcobinamide-GDP and alpha-ribazole 5'-phosphate.</text>
</comment>
<dbReference type="EC" id="2.7.8.26" evidence="5 19"/>
<evidence type="ECO:0000313" key="21">
    <source>
        <dbReference type="Proteomes" id="UP000037043"/>
    </source>
</evidence>
<keyword evidence="21" id="KW-1185">Reference proteome</keyword>
<evidence type="ECO:0000256" key="4">
    <source>
        <dbReference type="ARBA" id="ARBA00010561"/>
    </source>
</evidence>
<evidence type="ECO:0000256" key="8">
    <source>
        <dbReference type="ARBA" id="ARBA00022573"/>
    </source>
</evidence>
<dbReference type="GO" id="GO:0051073">
    <property type="term" value="F:adenosylcobinamide-GDP ribazoletransferase activity"/>
    <property type="evidence" value="ECO:0007669"/>
    <property type="project" value="UniProtKB-UniRule"/>
</dbReference>
<organism evidence="20 21">
    <name type="scientific">Clostridium homopropionicum DSM 5847</name>
    <dbReference type="NCBI Taxonomy" id="1121318"/>
    <lineage>
        <taxon>Bacteria</taxon>
        <taxon>Bacillati</taxon>
        <taxon>Bacillota</taxon>
        <taxon>Clostridia</taxon>
        <taxon>Eubacteriales</taxon>
        <taxon>Clostridiaceae</taxon>
        <taxon>Clostridium</taxon>
    </lineage>
</organism>
<gene>
    <name evidence="19 20" type="primary">cobS</name>
    <name evidence="20" type="ORF">CLHOM_18570</name>
</gene>
<evidence type="ECO:0000256" key="7">
    <source>
        <dbReference type="ARBA" id="ARBA00022475"/>
    </source>
</evidence>
<evidence type="ECO:0000256" key="6">
    <source>
        <dbReference type="ARBA" id="ARBA00015850"/>
    </source>
</evidence>
<accession>A0A0L6ZAG6</accession>
<dbReference type="PATRIC" id="fig|1121318.3.peg.1874"/>
<dbReference type="PANTHER" id="PTHR34148">
    <property type="entry name" value="ADENOSYLCOBINAMIDE-GDP RIBAZOLETRANSFERASE"/>
    <property type="match status" value="1"/>
</dbReference>
<comment type="similarity">
    <text evidence="4 19">Belongs to the CobS family.</text>
</comment>
<keyword evidence="8 19" id="KW-0169">Cobalamin biosynthesis</keyword>
<dbReference type="GO" id="GO:0008818">
    <property type="term" value="F:cobalamin 5'-phosphate synthase activity"/>
    <property type="evidence" value="ECO:0007669"/>
    <property type="project" value="UniProtKB-UniRule"/>
</dbReference>
<evidence type="ECO:0000256" key="17">
    <source>
        <dbReference type="ARBA" id="ARBA00048623"/>
    </source>
</evidence>
<dbReference type="InterPro" id="IPR003805">
    <property type="entry name" value="CobS"/>
</dbReference>
<dbReference type="Proteomes" id="UP000037043">
    <property type="component" value="Unassembled WGS sequence"/>
</dbReference>